<dbReference type="Proteomes" id="UP000325291">
    <property type="component" value="Unassembled WGS sequence"/>
</dbReference>
<dbReference type="PROSITE" id="PS50213">
    <property type="entry name" value="FAS1"/>
    <property type="match status" value="1"/>
</dbReference>
<name>A0A5A9ZIE3_9RHOB</name>
<feature type="chain" id="PRO_5022658391" evidence="1">
    <location>
        <begin position="20"/>
        <end position="180"/>
    </location>
</feature>
<keyword evidence="4" id="KW-1185">Reference proteome</keyword>
<accession>A0A5A9ZIE3</accession>
<dbReference type="InterPro" id="IPR050904">
    <property type="entry name" value="Adhesion/Biosynth-related"/>
</dbReference>
<dbReference type="PANTHER" id="PTHR10900:SF77">
    <property type="entry name" value="FI19380P1"/>
    <property type="match status" value="1"/>
</dbReference>
<dbReference type="PANTHER" id="PTHR10900">
    <property type="entry name" value="PERIOSTIN-RELATED"/>
    <property type="match status" value="1"/>
</dbReference>
<evidence type="ECO:0000313" key="4">
    <source>
        <dbReference type="Proteomes" id="UP000325291"/>
    </source>
</evidence>
<evidence type="ECO:0000259" key="2">
    <source>
        <dbReference type="PROSITE" id="PS50213"/>
    </source>
</evidence>
<evidence type="ECO:0000313" key="3">
    <source>
        <dbReference type="EMBL" id="KAA0916776.1"/>
    </source>
</evidence>
<comment type="caution">
    <text evidence="3">The sequence shown here is derived from an EMBL/GenBank/DDBJ whole genome shotgun (WGS) entry which is preliminary data.</text>
</comment>
<organism evidence="3 4">
    <name type="scientific">Aquicoccus porphyridii</name>
    <dbReference type="NCBI Taxonomy" id="1852029"/>
    <lineage>
        <taxon>Bacteria</taxon>
        <taxon>Pseudomonadati</taxon>
        <taxon>Pseudomonadota</taxon>
        <taxon>Alphaproteobacteria</taxon>
        <taxon>Rhodobacterales</taxon>
        <taxon>Paracoccaceae</taxon>
        <taxon>Aquicoccus</taxon>
    </lineage>
</organism>
<reference evidence="3 4" key="1">
    <citation type="submission" date="2019-07" db="EMBL/GenBank/DDBJ databases">
        <title>Aquicoccus porphyridii gen. nov., sp. nov., isolated from a small marine red alga, Porphyridium marinum.</title>
        <authorList>
            <person name="Liu L."/>
        </authorList>
    </citation>
    <scope>NUCLEOTIDE SEQUENCE [LARGE SCALE GENOMIC DNA]</scope>
    <source>
        <strain evidence="3 4">L1 8-17</strain>
    </source>
</reference>
<dbReference type="RefSeq" id="WP_111365491.1">
    <property type="nucleotide sequence ID" value="NZ_VINQ01000004.1"/>
</dbReference>
<protein>
    <submittedName>
        <fullName evidence="3">Fasciclin domain-containing protein</fullName>
    </submittedName>
</protein>
<proteinExistence type="predicted"/>
<dbReference type="InterPro" id="IPR000782">
    <property type="entry name" value="FAS1_domain"/>
</dbReference>
<sequence>MKQIALVAAFTAFAGVAQAENPMVGGAPMFATKNIVENAVNSADHTTLVAAVQAAGLVETLQGEGPFTVFAPTNAAFDRLQEGTVEALLQPEAKDQLTQVLTCHVVAADAMSGAIKGMVDDDGGMHVVPTLGGCMLKATYDGDRIMLEDERGRTINVTIADVEQSNGVIHVVDRLILPAM</sequence>
<dbReference type="FunFam" id="2.30.180.10:FF:000032">
    <property type="entry name" value="Fasciclin domain-containing protein, putative"/>
    <property type="match status" value="1"/>
</dbReference>
<dbReference type="GO" id="GO:0005615">
    <property type="term" value="C:extracellular space"/>
    <property type="evidence" value="ECO:0007669"/>
    <property type="project" value="TreeGrafter"/>
</dbReference>
<dbReference type="SUPFAM" id="SSF82153">
    <property type="entry name" value="FAS1 domain"/>
    <property type="match status" value="1"/>
</dbReference>
<evidence type="ECO:0000256" key="1">
    <source>
        <dbReference type="SAM" id="SignalP"/>
    </source>
</evidence>
<dbReference type="Pfam" id="PF02469">
    <property type="entry name" value="Fasciclin"/>
    <property type="match status" value="1"/>
</dbReference>
<feature type="domain" description="FAS1" evidence="2">
    <location>
        <begin position="32"/>
        <end position="176"/>
    </location>
</feature>
<gene>
    <name evidence="3" type="ORF">FLO80_08120</name>
</gene>
<keyword evidence="1" id="KW-0732">Signal</keyword>
<dbReference type="Gene3D" id="2.30.180.10">
    <property type="entry name" value="FAS1 domain"/>
    <property type="match status" value="1"/>
</dbReference>
<dbReference type="EMBL" id="VINQ01000004">
    <property type="protein sequence ID" value="KAA0916776.1"/>
    <property type="molecule type" value="Genomic_DNA"/>
</dbReference>
<dbReference type="InterPro" id="IPR036378">
    <property type="entry name" value="FAS1_dom_sf"/>
</dbReference>
<dbReference type="SMART" id="SM00554">
    <property type="entry name" value="FAS1"/>
    <property type="match status" value="1"/>
</dbReference>
<dbReference type="AlphaFoldDB" id="A0A5A9ZIE3"/>
<feature type="signal peptide" evidence="1">
    <location>
        <begin position="1"/>
        <end position="19"/>
    </location>
</feature>